<feature type="compositionally biased region" description="Polar residues" evidence="9">
    <location>
        <begin position="1055"/>
        <end position="1072"/>
    </location>
</feature>
<dbReference type="InterPro" id="IPR013083">
    <property type="entry name" value="Znf_RING/FYVE/PHD"/>
</dbReference>
<evidence type="ECO:0000259" key="11">
    <source>
        <dbReference type="PROSITE" id="PS51192"/>
    </source>
</evidence>
<evidence type="ECO:0000256" key="4">
    <source>
        <dbReference type="ARBA" id="ARBA00022801"/>
    </source>
</evidence>
<dbReference type="PANTHER" id="PTHR14025">
    <property type="entry name" value="FANCONI ANEMIA GROUP M FANCM FAMILY MEMBER"/>
    <property type="match status" value="1"/>
</dbReference>
<keyword evidence="1" id="KW-0479">Metal-binding</keyword>
<dbReference type="InterPro" id="IPR027417">
    <property type="entry name" value="P-loop_NTPase"/>
</dbReference>
<dbReference type="PANTHER" id="PTHR14025:SF20">
    <property type="entry name" value="FANCONI ANEMIA GROUP M PROTEIN"/>
    <property type="match status" value="1"/>
</dbReference>
<feature type="compositionally biased region" description="Basic residues" evidence="9">
    <location>
        <begin position="1129"/>
        <end position="1140"/>
    </location>
</feature>
<evidence type="ECO:0000256" key="3">
    <source>
        <dbReference type="ARBA" id="ARBA00022771"/>
    </source>
</evidence>
<feature type="region of interest" description="Disordered" evidence="9">
    <location>
        <begin position="967"/>
        <end position="1072"/>
    </location>
</feature>
<name>A0ABR2YL06_9CHLO</name>
<dbReference type="SMART" id="SM00249">
    <property type="entry name" value="PHD"/>
    <property type="match status" value="1"/>
</dbReference>
<dbReference type="Proteomes" id="UP001491310">
    <property type="component" value="Unassembled WGS sequence"/>
</dbReference>
<dbReference type="CDD" id="cd15532">
    <property type="entry name" value="PHD2_CHD_II"/>
    <property type="match status" value="1"/>
</dbReference>
<keyword evidence="6" id="KW-0862">Zinc</keyword>
<protein>
    <recommendedName>
        <fullName evidence="15">P-loop containing nucleoside triphosphate hydrolase protein</fullName>
    </recommendedName>
</protein>
<dbReference type="SMART" id="SM00487">
    <property type="entry name" value="DEXDc"/>
    <property type="match status" value="1"/>
</dbReference>
<feature type="domain" description="PHD-type" evidence="10">
    <location>
        <begin position="1370"/>
        <end position="1415"/>
    </location>
</feature>
<dbReference type="EMBL" id="JALJOT010000010">
    <property type="protein sequence ID" value="KAK9906823.1"/>
    <property type="molecule type" value="Genomic_DNA"/>
</dbReference>
<dbReference type="PROSITE" id="PS01359">
    <property type="entry name" value="ZF_PHD_1"/>
    <property type="match status" value="1"/>
</dbReference>
<dbReference type="Gene3D" id="3.40.50.300">
    <property type="entry name" value="P-loop containing nucleotide triphosphate hydrolases"/>
    <property type="match status" value="2"/>
</dbReference>
<proteinExistence type="predicted"/>
<dbReference type="InterPro" id="IPR019787">
    <property type="entry name" value="Znf_PHD-finger"/>
</dbReference>
<dbReference type="Pfam" id="PF23011">
    <property type="entry name" value="PHD-1st_NSD"/>
    <property type="match status" value="1"/>
</dbReference>
<keyword evidence="5" id="KW-0347">Helicase</keyword>
<evidence type="ECO:0000256" key="6">
    <source>
        <dbReference type="ARBA" id="ARBA00022833"/>
    </source>
</evidence>
<keyword evidence="7" id="KW-0067">ATP-binding</keyword>
<evidence type="ECO:0000256" key="5">
    <source>
        <dbReference type="ARBA" id="ARBA00022806"/>
    </source>
</evidence>
<dbReference type="PROSITE" id="PS51192">
    <property type="entry name" value="HELICASE_ATP_BIND_1"/>
    <property type="match status" value="1"/>
</dbReference>
<dbReference type="InterPro" id="IPR014001">
    <property type="entry name" value="Helicase_ATP-bd"/>
</dbReference>
<dbReference type="InterPro" id="IPR001650">
    <property type="entry name" value="Helicase_C-like"/>
</dbReference>
<reference evidence="13 14" key="1">
    <citation type="journal article" date="2024" name="Nat. Commun.">
        <title>Phylogenomics reveals the evolutionary origins of lichenization in chlorophyte algae.</title>
        <authorList>
            <person name="Puginier C."/>
            <person name="Libourel C."/>
            <person name="Otte J."/>
            <person name="Skaloud P."/>
            <person name="Haon M."/>
            <person name="Grisel S."/>
            <person name="Petersen M."/>
            <person name="Berrin J.G."/>
            <person name="Delaux P.M."/>
            <person name="Dal Grande F."/>
            <person name="Keller J."/>
        </authorList>
    </citation>
    <scope>NUCLEOTIDE SEQUENCE [LARGE SCALE GENOMIC DNA]</scope>
    <source>
        <strain evidence="13 14">SAG 216-7</strain>
    </source>
</reference>
<evidence type="ECO:0000256" key="2">
    <source>
        <dbReference type="ARBA" id="ARBA00022741"/>
    </source>
</evidence>
<dbReference type="PROSITE" id="PS51194">
    <property type="entry name" value="HELICASE_CTER"/>
    <property type="match status" value="1"/>
</dbReference>
<keyword evidence="2" id="KW-0547">Nucleotide-binding</keyword>
<feature type="region of interest" description="Disordered" evidence="9">
    <location>
        <begin position="575"/>
        <end position="753"/>
    </location>
</feature>
<feature type="compositionally biased region" description="Gly residues" evidence="9">
    <location>
        <begin position="586"/>
        <end position="606"/>
    </location>
</feature>
<feature type="compositionally biased region" description="Low complexity" evidence="9">
    <location>
        <begin position="673"/>
        <end position="692"/>
    </location>
</feature>
<dbReference type="Pfam" id="PF04851">
    <property type="entry name" value="ResIII"/>
    <property type="match status" value="1"/>
</dbReference>
<keyword evidence="14" id="KW-1185">Reference proteome</keyword>
<keyword evidence="3 8" id="KW-0863">Zinc-finger</keyword>
<evidence type="ECO:0008006" key="15">
    <source>
        <dbReference type="Google" id="ProtNLM"/>
    </source>
</evidence>
<evidence type="ECO:0000256" key="8">
    <source>
        <dbReference type="PROSITE-ProRule" id="PRU00146"/>
    </source>
</evidence>
<keyword evidence="4" id="KW-0378">Hydrolase</keyword>
<gene>
    <name evidence="13" type="ORF">WJX75_008638</name>
</gene>
<dbReference type="SMART" id="SM00490">
    <property type="entry name" value="HELICc"/>
    <property type="match status" value="1"/>
</dbReference>
<feature type="compositionally biased region" description="Low complexity" evidence="9">
    <location>
        <begin position="1108"/>
        <end position="1128"/>
    </location>
</feature>
<evidence type="ECO:0000256" key="9">
    <source>
        <dbReference type="SAM" id="MobiDB-lite"/>
    </source>
</evidence>
<evidence type="ECO:0000256" key="1">
    <source>
        <dbReference type="ARBA" id="ARBA00022723"/>
    </source>
</evidence>
<feature type="compositionally biased region" description="Basic and acidic residues" evidence="9">
    <location>
        <begin position="1"/>
        <end position="10"/>
    </location>
</feature>
<feature type="compositionally biased region" description="Low complexity" evidence="9">
    <location>
        <begin position="617"/>
        <end position="640"/>
    </location>
</feature>
<feature type="domain" description="Helicase C-terminal" evidence="12">
    <location>
        <begin position="387"/>
        <end position="560"/>
    </location>
</feature>
<feature type="region of interest" description="Disordered" evidence="9">
    <location>
        <begin position="1"/>
        <end position="20"/>
    </location>
</feature>
<dbReference type="InterPro" id="IPR011011">
    <property type="entry name" value="Znf_FYVE_PHD"/>
</dbReference>
<evidence type="ECO:0000259" key="10">
    <source>
        <dbReference type="PROSITE" id="PS50016"/>
    </source>
</evidence>
<organism evidence="13 14">
    <name type="scientific">Coccomyxa subellipsoidea</name>
    <dbReference type="NCBI Taxonomy" id="248742"/>
    <lineage>
        <taxon>Eukaryota</taxon>
        <taxon>Viridiplantae</taxon>
        <taxon>Chlorophyta</taxon>
        <taxon>core chlorophytes</taxon>
        <taxon>Trebouxiophyceae</taxon>
        <taxon>Trebouxiophyceae incertae sedis</taxon>
        <taxon>Coccomyxaceae</taxon>
        <taxon>Coccomyxa</taxon>
    </lineage>
</organism>
<dbReference type="InterPro" id="IPR006935">
    <property type="entry name" value="Helicase/UvrB_N"/>
</dbReference>
<evidence type="ECO:0000259" key="12">
    <source>
        <dbReference type="PROSITE" id="PS51194"/>
    </source>
</evidence>
<feature type="domain" description="Helicase ATP-binding" evidence="11">
    <location>
        <begin position="60"/>
        <end position="230"/>
    </location>
</feature>
<dbReference type="SUPFAM" id="SSF57903">
    <property type="entry name" value="FYVE/PHD zinc finger"/>
    <property type="match status" value="1"/>
</dbReference>
<accession>A0ABR2YL06</accession>
<dbReference type="SUPFAM" id="SSF52540">
    <property type="entry name" value="P-loop containing nucleoside triphosphate hydrolases"/>
    <property type="match status" value="1"/>
</dbReference>
<feature type="region of interest" description="Disordered" evidence="9">
    <location>
        <begin position="1323"/>
        <end position="1349"/>
    </location>
</feature>
<dbReference type="Gene3D" id="3.30.40.10">
    <property type="entry name" value="Zinc/RING finger domain, C3HC4 (zinc finger)"/>
    <property type="match status" value="1"/>
</dbReference>
<evidence type="ECO:0000313" key="13">
    <source>
        <dbReference type="EMBL" id="KAK9906823.1"/>
    </source>
</evidence>
<feature type="compositionally biased region" description="Basic and acidic residues" evidence="9">
    <location>
        <begin position="967"/>
        <end position="983"/>
    </location>
</feature>
<dbReference type="InterPro" id="IPR059153">
    <property type="entry name" value="NSD_PHD-1st"/>
</dbReference>
<comment type="caution">
    <text evidence="13">The sequence shown here is derived from an EMBL/GenBank/DDBJ whole genome shotgun (WGS) entry which is preliminary data.</text>
</comment>
<dbReference type="PROSITE" id="PS50016">
    <property type="entry name" value="ZF_PHD_2"/>
    <property type="match status" value="1"/>
</dbReference>
<evidence type="ECO:0000256" key="7">
    <source>
        <dbReference type="ARBA" id="ARBA00022840"/>
    </source>
</evidence>
<evidence type="ECO:0000313" key="14">
    <source>
        <dbReference type="Proteomes" id="UP001491310"/>
    </source>
</evidence>
<feature type="compositionally biased region" description="Basic residues" evidence="9">
    <location>
        <begin position="641"/>
        <end position="651"/>
    </location>
</feature>
<dbReference type="Pfam" id="PF00271">
    <property type="entry name" value="Helicase_C"/>
    <property type="match status" value="1"/>
</dbReference>
<dbReference type="InterPro" id="IPR019786">
    <property type="entry name" value="Zinc_finger_PHD-type_CS"/>
</dbReference>
<sequence length="1415" mass="150558">MATYPDHQDGGEEEAAGAAEDAPRLVQYKSTNKGILVDRYAAKTWIYPAGVCERAYQVAIVERALLHNTLVCLPTGLGKTFIAAVVMYNFFRWFPEGKVVFLAPTKPLVHQQMDACQQFMGSSKGNSIVLDGGVNRENRVIQWESPHRRIIFATPQTFKNDVCTGVCPLEKITCIVVDECHRAVGKNDAVAVIEKLRSEGCKFRVLGLSATPGSKREAVQEVLQNLMISAIEFRGEEDADVAPYRHATSRDVMVVEPSREVAYARATLLNTFRHVMAELGRSKMYYGNADAETVTRFGLQQAMQQQQGQKIGPASLLFRQAMLLADLRDHMDLHGLGQAQEYLNNKLDTDNNSPLRRLLDTMQEFREFQARLDHLVRSAAAHPKMAALQEVILAHFQAHAASADAGRPSRIIVFTNLRDSVHQICDVLRKHEPLVQARMFIGQGAGSKKGGGGGMKQAEQKKVLADFRAGLYNTMVATCIGEEGLDIPQVDLVLCYDANASPIRDIQRSGRTGRHREGRVIHIMAAGKEEQSYKRQQLAAQDLHRQLRHQDFELFQPNPRMLPREFNPRKLHAEVTSTSPAKEAGSGPGATGRGRGGRRSGSGGCRGRARGRGRGSAGDSSAAAAEAAAPAAEGAAVSPRSRWRGPAKGHARVSAAAPRRGRPAAPGPEGPDGHAAGQEEAPPQAPAAKAAPMSLKERIAANNAGRRISGNRPAHVAAPGEEGPSHDLGVTGPSGSPAEEEQPGFDSAGDFSKGGEVHVAEIPAAAESEDDLMQPLFLDSDPVQDNSGNADAGEFVADYCEPAEAAQQIAADQSAAERVMAALPFPDCADFIRVQADMSIRINSPPPDLIAAVFGLPMPPASSDAEQHSETGTAQVSLAVPSNAASSAGAWLADICDILCGNQLPDGEADVEAVGLSQLPLACRVPQVWRETVAQKVAAASALGLTATDGPAQGTGLNGGADIERARDTARSDGRSGAHRADADGAAAPPHRCSAQRSGLEQRAEDAARQPLRPDSTPDLAPQLPVPPGTVRHPPQPSASADRADRAEPADAAGRQQSTQKPQPGSAGQRTSVVGNWDLLDDLGGLDLLLAPQSPVLEAALETPCAAGNTAPAGASAEEPSSSPLVAAGRRRGPAPRHRNVLWSPEEATPLAGACNQPVEGSRPTDPSDSTGCFRRPVARRKRAIIDSCTPGKPEPGEQRQLKRLNKHRDAVEAPATGPGDSTLAATPAPAKKSNAGKIQRRLMAAAFIDGEAEVSDDEDASADEDGEDDDILSDLIDDATQPWGSVQPKRQSEMMDVYRDSLRLHTPTPLKQRLARFAPHIPGRTPLGPVPENQSPAPSEAFADSPYDLSGSFIATEGDASQHVQTQHDDVCGVCRDDGELLCCNGCPAAFHLACLGLSSEPAGDWFCAVCRDI</sequence>
<feature type="region of interest" description="Disordered" evidence="9">
    <location>
        <begin position="1108"/>
        <end position="1236"/>
    </location>
</feature>
<feature type="region of interest" description="Disordered" evidence="9">
    <location>
        <begin position="1251"/>
        <end position="1270"/>
    </location>
</feature>
<dbReference type="InterPro" id="IPR001965">
    <property type="entry name" value="Znf_PHD"/>
</dbReference>